<comment type="function">
    <text evidence="8">Involved in the gluconeogenesis. Catalyzes stereospecifically the conversion of dihydroxyacetone phosphate (DHAP) to D-glyceraldehyde-3-phosphate (G3P).</text>
</comment>
<dbReference type="EMBL" id="AEIG01000008">
    <property type="protein sequence ID" value="EGG30718.1"/>
    <property type="molecule type" value="Genomic_DNA"/>
</dbReference>
<evidence type="ECO:0000256" key="6">
    <source>
        <dbReference type="ARBA" id="ARBA00023152"/>
    </source>
</evidence>
<feature type="binding site" evidence="8">
    <location>
        <begin position="9"/>
        <end position="11"/>
    </location>
    <ligand>
        <name>substrate</name>
    </ligand>
</feature>
<dbReference type="UniPathway" id="UPA00109">
    <property type="reaction ID" value="UER00189"/>
</dbReference>
<dbReference type="Pfam" id="PF00121">
    <property type="entry name" value="TIM"/>
    <property type="match status" value="1"/>
</dbReference>
<dbReference type="GO" id="GO:0006094">
    <property type="term" value="P:gluconeogenesis"/>
    <property type="evidence" value="ECO:0007669"/>
    <property type="project" value="UniProtKB-UniRule"/>
</dbReference>
<feature type="binding site" evidence="8">
    <location>
        <position position="167"/>
    </location>
    <ligand>
        <name>substrate</name>
    </ligand>
</feature>
<dbReference type="InterPro" id="IPR022896">
    <property type="entry name" value="TrioseP_Isoase_bac/euk"/>
</dbReference>
<evidence type="ECO:0000256" key="5">
    <source>
        <dbReference type="ARBA" id="ARBA00022490"/>
    </source>
</evidence>
<keyword evidence="6 8" id="KW-0324">Glycolysis</keyword>
<dbReference type="CDD" id="cd00311">
    <property type="entry name" value="TIM"/>
    <property type="match status" value="1"/>
</dbReference>
<dbReference type="PANTHER" id="PTHR21139:SF42">
    <property type="entry name" value="TRIOSEPHOSPHATE ISOMERASE"/>
    <property type="match status" value="1"/>
</dbReference>
<evidence type="ECO:0000256" key="2">
    <source>
        <dbReference type="ARBA" id="ARBA00004939"/>
    </source>
</evidence>
<gene>
    <name evidence="8" type="primary">tpiA</name>
    <name evidence="10" type="ORF">IMCC3088_2718</name>
</gene>
<keyword evidence="7 8" id="KW-0413">Isomerase</keyword>
<dbReference type="OrthoDB" id="9809429at2"/>
<dbReference type="RefSeq" id="WP_009574634.1">
    <property type="nucleotide sequence ID" value="NZ_AEIG01000008.1"/>
</dbReference>
<evidence type="ECO:0000313" key="10">
    <source>
        <dbReference type="EMBL" id="EGG30718.1"/>
    </source>
</evidence>
<sequence>MPNALVVGNWKMWGSREQAKTLASSVAGSSQSGVDWGVCPPFPYLQVAIDQLGCDRVGAQTVSADQSVPHTGDVSAEMLADLGVRWVIVGHSERRAERHETNELVRAQVERALSQGLVPIVCVGETLEQRNAGQAESVVVEQLDAALQGLVPTTDLVVAYEPVWAIGTGVVATPEQAQAMHAVVRQRVKDLGLSDRTPLLYGGSVKPDNAEGLFALADVDGALVGGASLDAQAFLAIIDAAAAAKAE</sequence>
<dbReference type="Proteomes" id="UP000005615">
    <property type="component" value="Unassembled WGS sequence"/>
</dbReference>
<dbReference type="eggNOG" id="COG0149">
    <property type="taxonomic scope" value="Bacteria"/>
</dbReference>
<evidence type="ECO:0000256" key="9">
    <source>
        <dbReference type="RuleBase" id="RU363013"/>
    </source>
</evidence>
<dbReference type="Gene3D" id="3.20.20.70">
    <property type="entry name" value="Aldolase class I"/>
    <property type="match status" value="1"/>
</dbReference>
<comment type="catalytic activity">
    <reaction evidence="8 9">
        <text>D-glyceraldehyde 3-phosphate = dihydroxyacetone phosphate</text>
        <dbReference type="Rhea" id="RHEA:18585"/>
        <dbReference type="ChEBI" id="CHEBI:57642"/>
        <dbReference type="ChEBI" id="CHEBI:59776"/>
        <dbReference type="EC" id="5.3.1.1"/>
    </reaction>
</comment>
<evidence type="ECO:0000256" key="8">
    <source>
        <dbReference type="HAMAP-Rule" id="MF_00147"/>
    </source>
</evidence>
<protein>
    <recommendedName>
        <fullName evidence="8 9">Triosephosphate isomerase</fullName>
        <shortName evidence="8">TIM</shortName>
        <shortName evidence="8">TPI</shortName>
        <ecNumber evidence="8 9">5.3.1.1</ecNumber>
    </recommendedName>
    <alternativeName>
        <fullName evidence="8">Triose-phosphate isomerase</fullName>
    </alternativeName>
</protein>
<comment type="subunit">
    <text evidence="8 9">Homodimer.</text>
</comment>
<accession>F3KZ01</accession>
<evidence type="ECO:0000256" key="3">
    <source>
        <dbReference type="ARBA" id="ARBA00007422"/>
    </source>
</evidence>
<feature type="binding site" evidence="8">
    <location>
        <begin position="225"/>
        <end position="226"/>
    </location>
    <ligand>
        <name>substrate</name>
    </ligand>
</feature>
<dbReference type="SUPFAM" id="SSF51351">
    <property type="entry name" value="Triosephosphate isomerase (TIM)"/>
    <property type="match status" value="1"/>
</dbReference>
<dbReference type="InterPro" id="IPR035990">
    <property type="entry name" value="TIM_sf"/>
</dbReference>
<evidence type="ECO:0000256" key="4">
    <source>
        <dbReference type="ARBA" id="ARBA00022432"/>
    </source>
</evidence>
<keyword evidence="4 8" id="KW-0312">Gluconeogenesis</keyword>
<dbReference type="AlphaFoldDB" id="F3KZ01"/>
<comment type="similarity">
    <text evidence="3 8 9">Belongs to the triosephosphate isomerase family.</text>
</comment>
<comment type="pathway">
    <text evidence="8 9">Carbohydrate biosynthesis; gluconeogenesis.</text>
</comment>
<feature type="binding site" evidence="8">
    <location>
        <position position="204"/>
    </location>
    <ligand>
        <name>substrate</name>
    </ligand>
</feature>
<dbReference type="PROSITE" id="PS51440">
    <property type="entry name" value="TIM_2"/>
    <property type="match status" value="1"/>
</dbReference>
<reference evidence="10 11" key="1">
    <citation type="journal article" date="2011" name="J. Bacteriol.">
        <title>Genome sequence of strain IMCC3088, a proteorhodopsin-containing marine bacterium belonging to the OM60/NOR5 clade.</title>
        <authorList>
            <person name="Jang Y."/>
            <person name="Oh H.M."/>
            <person name="Kang I."/>
            <person name="Lee K."/>
            <person name="Yang S.J."/>
            <person name="Cho J.C."/>
        </authorList>
    </citation>
    <scope>NUCLEOTIDE SEQUENCE [LARGE SCALE GENOMIC DNA]</scope>
    <source>
        <strain evidence="10 11">IMCC3088</strain>
    </source>
</reference>
<comment type="caution">
    <text evidence="10">The sequence shown here is derived from an EMBL/GenBank/DDBJ whole genome shotgun (WGS) entry which is preliminary data.</text>
</comment>
<dbReference type="InterPro" id="IPR020861">
    <property type="entry name" value="Triosephosphate_isomerase_AS"/>
</dbReference>
<dbReference type="GO" id="GO:0004807">
    <property type="term" value="F:triose-phosphate isomerase activity"/>
    <property type="evidence" value="ECO:0007669"/>
    <property type="project" value="UniProtKB-UniRule"/>
</dbReference>
<dbReference type="PANTHER" id="PTHR21139">
    <property type="entry name" value="TRIOSEPHOSPHATE ISOMERASE"/>
    <property type="match status" value="1"/>
</dbReference>
<dbReference type="GO" id="GO:0046166">
    <property type="term" value="P:glyceraldehyde-3-phosphate biosynthetic process"/>
    <property type="evidence" value="ECO:0007669"/>
    <property type="project" value="TreeGrafter"/>
</dbReference>
<organism evidence="10 11">
    <name type="scientific">Aequoribacter fuscus</name>
    <dbReference type="NCBI Taxonomy" id="2518989"/>
    <lineage>
        <taxon>Bacteria</taxon>
        <taxon>Pseudomonadati</taxon>
        <taxon>Pseudomonadota</taxon>
        <taxon>Gammaproteobacteria</taxon>
        <taxon>Cellvibrionales</taxon>
        <taxon>Halieaceae</taxon>
        <taxon>Aequoribacter</taxon>
    </lineage>
</organism>
<dbReference type="NCBIfam" id="TIGR00419">
    <property type="entry name" value="tim"/>
    <property type="match status" value="1"/>
</dbReference>
<comment type="pathway">
    <text evidence="1 8 9">Carbohydrate degradation; glycolysis; D-glyceraldehyde 3-phosphate from glycerone phosphate: step 1/1.</text>
</comment>
<proteinExistence type="inferred from homology"/>
<evidence type="ECO:0000313" key="11">
    <source>
        <dbReference type="Proteomes" id="UP000005615"/>
    </source>
</evidence>
<dbReference type="GO" id="GO:0019563">
    <property type="term" value="P:glycerol catabolic process"/>
    <property type="evidence" value="ECO:0007669"/>
    <property type="project" value="TreeGrafter"/>
</dbReference>
<comment type="pathway">
    <text evidence="2">Carbohydrate metabolism; erythritol degradation.</text>
</comment>
<dbReference type="EC" id="5.3.1.1" evidence="8 9"/>
<evidence type="ECO:0000256" key="1">
    <source>
        <dbReference type="ARBA" id="ARBA00004680"/>
    </source>
</evidence>
<dbReference type="InterPro" id="IPR013785">
    <property type="entry name" value="Aldolase_TIM"/>
</dbReference>
<dbReference type="UniPathway" id="UPA00138"/>
<comment type="subcellular location">
    <subcellularLocation>
        <location evidence="8 9">Cytoplasm</location>
    </subcellularLocation>
</comment>
<dbReference type="GO" id="GO:0006096">
    <property type="term" value="P:glycolytic process"/>
    <property type="evidence" value="ECO:0007669"/>
    <property type="project" value="UniProtKB-UniRule"/>
</dbReference>
<keyword evidence="11" id="KW-1185">Reference proteome</keyword>
<keyword evidence="5 8" id="KW-0963">Cytoplasm</keyword>
<dbReference type="FunFam" id="3.20.20.70:FF:000016">
    <property type="entry name" value="Triosephosphate isomerase"/>
    <property type="match status" value="1"/>
</dbReference>
<dbReference type="GO" id="GO:0005829">
    <property type="term" value="C:cytosol"/>
    <property type="evidence" value="ECO:0007669"/>
    <property type="project" value="TreeGrafter"/>
</dbReference>
<dbReference type="STRING" id="2518989.IMCC3088_2718"/>
<dbReference type="HAMAP" id="MF_00147_B">
    <property type="entry name" value="TIM_B"/>
    <property type="match status" value="1"/>
</dbReference>
<name>F3KZ01_9GAMM</name>
<dbReference type="InterPro" id="IPR000652">
    <property type="entry name" value="Triosephosphate_isomerase"/>
</dbReference>
<feature type="active site" description="Electrophile" evidence="8">
    <location>
        <position position="91"/>
    </location>
</feature>
<evidence type="ECO:0000256" key="7">
    <source>
        <dbReference type="ARBA" id="ARBA00023235"/>
    </source>
</evidence>
<feature type="active site" description="Proton acceptor" evidence="8">
    <location>
        <position position="161"/>
    </location>
</feature>
<dbReference type="PROSITE" id="PS00171">
    <property type="entry name" value="TIM_1"/>
    <property type="match status" value="1"/>
</dbReference>